<sequence length="83" mass="9373">MALEDRPQLCGATSLGMGGFGKTLRIPQGRAIELLLSKEYDENFTKQEPWKVVNSYRIIYHVGEEDGRLDIPNNVGRSKILHT</sequence>
<reference evidence="1 3" key="2">
    <citation type="journal article" date="2014" name="BMC Genomics">
        <title>An improved genome release (version Mt4.0) for the model legume Medicago truncatula.</title>
        <authorList>
            <person name="Tang H."/>
            <person name="Krishnakumar V."/>
            <person name="Bidwell S."/>
            <person name="Rosen B."/>
            <person name="Chan A."/>
            <person name="Zhou S."/>
            <person name="Gentzbittel L."/>
            <person name="Childs K.L."/>
            <person name="Yandell M."/>
            <person name="Gundlach H."/>
            <person name="Mayer K.F."/>
            <person name="Schwartz D.C."/>
            <person name="Town C.D."/>
        </authorList>
    </citation>
    <scope>GENOME REANNOTATION</scope>
    <source>
        <strain evidence="2 3">cv. Jemalong A17</strain>
    </source>
</reference>
<organism evidence="1 3">
    <name type="scientific">Medicago truncatula</name>
    <name type="common">Barrel medic</name>
    <name type="synonym">Medicago tribuloides</name>
    <dbReference type="NCBI Taxonomy" id="3880"/>
    <lineage>
        <taxon>Eukaryota</taxon>
        <taxon>Viridiplantae</taxon>
        <taxon>Streptophyta</taxon>
        <taxon>Embryophyta</taxon>
        <taxon>Tracheophyta</taxon>
        <taxon>Spermatophyta</taxon>
        <taxon>Magnoliopsida</taxon>
        <taxon>eudicotyledons</taxon>
        <taxon>Gunneridae</taxon>
        <taxon>Pentapetalae</taxon>
        <taxon>rosids</taxon>
        <taxon>fabids</taxon>
        <taxon>Fabales</taxon>
        <taxon>Fabaceae</taxon>
        <taxon>Papilionoideae</taxon>
        <taxon>50 kb inversion clade</taxon>
        <taxon>NPAAA clade</taxon>
        <taxon>Hologalegina</taxon>
        <taxon>IRL clade</taxon>
        <taxon>Trifolieae</taxon>
        <taxon>Medicago</taxon>
    </lineage>
</organism>
<evidence type="ECO:0000313" key="3">
    <source>
        <dbReference type="Proteomes" id="UP000002051"/>
    </source>
</evidence>
<accession>G7I572</accession>
<proteinExistence type="predicted"/>
<reference evidence="2" key="3">
    <citation type="submission" date="2015-04" db="UniProtKB">
        <authorList>
            <consortium name="EnsemblPlants"/>
        </authorList>
    </citation>
    <scope>IDENTIFICATION</scope>
    <source>
        <strain evidence="2">cv. Jemalong A17</strain>
    </source>
</reference>
<dbReference type="EMBL" id="CM001217">
    <property type="protein sequence ID" value="AES58873.1"/>
    <property type="molecule type" value="Genomic_DNA"/>
</dbReference>
<dbReference type="EnsemblPlants" id="AES58873">
    <property type="protein sequence ID" value="AES58873"/>
    <property type="gene ID" value="MTR_1g009260"/>
</dbReference>
<dbReference type="AlphaFoldDB" id="G7I572"/>
<dbReference type="PaxDb" id="3880-AES58873"/>
<dbReference type="Proteomes" id="UP000002051">
    <property type="component" value="Unassembled WGS sequence"/>
</dbReference>
<gene>
    <name evidence="1" type="ordered locus">MTR_1g009260</name>
</gene>
<evidence type="ECO:0000313" key="1">
    <source>
        <dbReference type="EMBL" id="AES58873.1"/>
    </source>
</evidence>
<evidence type="ECO:0000313" key="2">
    <source>
        <dbReference type="EnsemblPlants" id="AES58873"/>
    </source>
</evidence>
<protein>
    <submittedName>
        <fullName evidence="1 2">Uncharacterized protein</fullName>
    </submittedName>
</protein>
<keyword evidence="3" id="KW-1185">Reference proteome</keyword>
<dbReference type="HOGENOM" id="CLU_2546009_0_0_1"/>
<name>G7I572_MEDTR</name>
<reference evidence="1 3" key="1">
    <citation type="journal article" date="2011" name="Nature">
        <title>The Medicago genome provides insight into the evolution of rhizobial symbioses.</title>
        <authorList>
            <person name="Young N.D."/>
            <person name="Debelle F."/>
            <person name="Oldroyd G.E."/>
            <person name="Geurts R."/>
            <person name="Cannon S.B."/>
            <person name="Udvardi M.K."/>
            <person name="Benedito V.A."/>
            <person name="Mayer K.F."/>
            <person name="Gouzy J."/>
            <person name="Schoof H."/>
            <person name="Van de Peer Y."/>
            <person name="Proost S."/>
            <person name="Cook D.R."/>
            <person name="Meyers B.C."/>
            <person name="Spannagl M."/>
            <person name="Cheung F."/>
            <person name="De Mita S."/>
            <person name="Krishnakumar V."/>
            <person name="Gundlach H."/>
            <person name="Zhou S."/>
            <person name="Mudge J."/>
            <person name="Bharti A.K."/>
            <person name="Murray J.D."/>
            <person name="Naoumkina M.A."/>
            <person name="Rosen B."/>
            <person name="Silverstein K.A."/>
            <person name="Tang H."/>
            <person name="Rombauts S."/>
            <person name="Zhao P.X."/>
            <person name="Zhou P."/>
            <person name="Barbe V."/>
            <person name="Bardou P."/>
            <person name="Bechner M."/>
            <person name="Bellec A."/>
            <person name="Berger A."/>
            <person name="Berges H."/>
            <person name="Bidwell S."/>
            <person name="Bisseling T."/>
            <person name="Choisne N."/>
            <person name="Couloux A."/>
            <person name="Denny R."/>
            <person name="Deshpande S."/>
            <person name="Dai X."/>
            <person name="Doyle J.J."/>
            <person name="Dudez A.M."/>
            <person name="Farmer A.D."/>
            <person name="Fouteau S."/>
            <person name="Franken C."/>
            <person name="Gibelin C."/>
            <person name="Gish J."/>
            <person name="Goldstein S."/>
            <person name="Gonzalez A.J."/>
            <person name="Green P.J."/>
            <person name="Hallab A."/>
            <person name="Hartog M."/>
            <person name="Hua A."/>
            <person name="Humphray S.J."/>
            <person name="Jeong D.H."/>
            <person name="Jing Y."/>
            <person name="Jocker A."/>
            <person name="Kenton S.M."/>
            <person name="Kim D.J."/>
            <person name="Klee K."/>
            <person name="Lai H."/>
            <person name="Lang C."/>
            <person name="Lin S."/>
            <person name="Macmil S.L."/>
            <person name="Magdelenat G."/>
            <person name="Matthews L."/>
            <person name="McCorrison J."/>
            <person name="Monaghan E.L."/>
            <person name="Mun J.H."/>
            <person name="Najar F.Z."/>
            <person name="Nicholson C."/>
            <person name="Noirot C."/>
            <person name="O'Bleness M."/>
            <person name="Paule C.R."/>
            <person name="Poulain J."/>
            <person name="Prion F."/>
            <person name="Qin B."/>
            <person name="Qu C."/>
            <person name="Retzel E.F."/>
            <person name="Riddle C."/>
            <person name="Sallet E."/>
            <person name="Samain S."/>
            <person name="Samson N."/>
            <person name="Sanders I."/>
            <person name="Saurat O."/>
            <person name="Scarpelli C."/>
            <person name="Schiex T."/>
            <person name="Segurens B."/>
            <person name="Severin A.J."/>
            <person name="Sherrier D.J."/>
            <person name="Shi R."/>
            <person name="Sims S."/>
            <person name="Singer S.R."/>
            <person name="Sinharoy S."/>
            <person name="Sterck L."/>
            <person name="Viollet A."/>
            <person name="Wang B.B."/>
            <person name="Wang K."/>
            <person name="Wang M."/>
            <person name="Wang X."/>
            <person name="Warfsmann J."/>
            <person name="Weissenbach J."/>
            <person name="White D.D."/>
            <person name="White J.D."/>
            <person name="Wiley G.B."/>
            <person name="Wincker P."/>
            <person name="Xing Y."/>
            <person name="Yang L."/>
            <person name="Yao Z."/>
            <person name="Ying F."/>
            <person name="Zhai J."/>
            <person name="Zhou L."/>
            <person name="Zuber A."/>
            <person name="Denarie J."/>
            <person name="Dixon R.A."/>
            <person name="May G.D."/>
            <person name="Schwartz D.C."/>
            <person name="Rogers J."/>
            <person name="Quetier F."/>
            <person name="Town C.D."/>
            <person name="Roe B.A."/>
        </authorList>
    </citation>
    <scope>NUCLEOTIDE SEQUENCE [LARGE SCALE GENOMIC DNA]</scope>
    <source>
        <strain evidence="1">A17</strain>
        <strain evidence="2 3">cv. Jemalong A17</strain>
    </source>
</reference>